<dbReference type="GO" id="GO:0004553">
    <property type="term" value="F:hydrolase activity, hydrolyzing O-glycosyl compounds"/>
    <property type="evidence" value="ECO:0007669"/>
    <property type="project" value="InterPro"/>
</dbReference>
<keyword evidence="2" id="KW-0858">Xylan degradation</keyword>
<dbReference type="Gene3D" id="2.115.10.20">
    <property type="entry name" value="Glycosyl hydrolase domain, family 43"/>
    <property type="match status" value="1"/>
</dbReference>
<dbReference type="CDD" id="cd14948">
    <property type="entry name" value="BACON"/>
    <property type="match status" value="1"/>
</dbReference>
<comment type="similarity">
    <text evidence="1">Belongs to the glycosyl hydrolase 43 family.</text>
</comment>
<dbReference type="Gene3D" id="2.60.40.10">
    <property type="entry name" value="Immunoglobulins"/>
    <property type="match status" value="1"/>
</dbReference>
<dbReference type="SUPFAM" id="SSF49785">
    <property type="entry name" value="Galactose-binding domain-like"/>
    <property type="match status" value="1"/>
</dbReference>
<dbReference type="Pfam" id="PF19190">
    <property type="entry name" value="BACON_2"/>
    <property type="match status" value="1"/>
</dbReference>
<dbReference type="InterPro" id="IPR023296">
    <property type="entry name" value="Glyco_hydro_beta-prop_sf"/>
</dbReference>
<feature type="domain" description="BACON" evidence="8">
    <location>
        <begin position="75"/>
        <end position="144"/>
    </location>
</feature>
<dbReference type="PANTHER" id="PTHR43772">
    <property type="entry name" value="ENDO-1,4-BETA-XYLANASE"/>
    <property type="match status" value="1"/>
</dbReference>
<dbReference type="SUPFAM" id="SSF75005">
    <property type="entry name" value="Arabinanase/levansucrase/invertase"/>
    <property type="match status" value="1"/>
</dbReference>
<feature type="transmembrane region" description="Helical" evidence="7">
    <location>
        <begin position="35"/>
        <end position="52"/>
    </location>
</feature>
<evidence type="ECO:0000256" key="3">
    <source>
        <dbReference type="ARBA" id="ARBA00022801"/>
    </source>
</evidence>
<dbReference type="InterPro" id="IPR024361">
    <property type="entry name" value="BACON"/>
</dbReference>
<evidence type="ECO:0000259" key="8">
    <source>
        <dbReference type="Pfam" id="PF19190"/>
    </source>
</evidence>
<evidence type="ECO:0000256" key="4">
    <source>
        <dbReference type="ARBA" id="ARBA00023277"/>
    </source>
</evidence>
<dbReference type="InterPro" id="IPR052176">
    <property type="entry name" value="Glycosyl_Hydrlase_43_Enz"/>
</dbReference>
<dbReference type="InterPro" id="IPR013783">
    <property type="entry name" value="Ig-like_fold"/>
</dbReference>
<organism evidence="9 10">
    <name type="scientific">Ohtaekwangia koreensis</name>
    <dbReference type="NCBI Taxonomy" id="688867"/>
    <lineage>
        <taxon>Bacteria</taxon>
        <taxon>Pseudomonadati</taxon>
        <taxon>Bacteroidota</taxon>
        <taxon>Cytophagia</taxon>
        <taxon>Cytophagales</taxon>
        <taxon>Fulvivirgaceae</taxon>
        <taxon>Ohtaekwangia</taxon>
    </lineage>
</organism>
<dbReference type="Gene3D" id="2.60.120.260">
    <property type="entry name" value="Galactose-binding domain-like"/>
    <property type="match status" value="1"/>
</dbReference>
<keyword evidence="7" id="KW-0472">Membrane</keyword>
<keyword evidence="2" id="KW-0624">Polysaccharide degradation</keyword>
<dbReference type="RefSeq" id="WP_221408899.1">
    <property type="nucleotide sequence ID" value="NZ_FUZU01000001.1"/>
</dbReference>
<dbReference type="InterPro" id="IPR008979">
    <property type="entry name" value="Galactose-bd-like_sf"/>
</dbReference>
<dbReference type="PANTHER" id="PTHR43772:SF2">
    <property type="entry name" value="PUTATIVE (AFU_ORTHOLOGUE AFUA_2G04480)-RELATED"/>
    <property type="match status" value="1"/>
</dbReference>
<protein>
    <submittedName>
        <fullName evidence="9">Arabinoxylan arabinofuranohydrolase</fullName>
    </submittedName>
</protein>
<evidence type="ECO:0000256" key="6">
    <source>
        <dbReference type="PIRSR" id="PIRSR606710-2"/>
    </source>
</evidence>
<keyword evidence="7" id="KW-1133">Transmembrane helix</keyword>
<proteinExistence type="inferred from homology"/>
<dbReference type="AlphaFoldDB" id="A0A1T5KJ34"/>
<keyword evidence="3 9" id="KW-0378">Hydrolase</keyword>
<dbReference type="GO" id="GO:0045493">
    <property type="term" value="P:xylan catabolic process"/>
    <property type="evidence" value="ECO:0007669"/>
    <property type="project" value="UniProtKB-KW"/>
</dbReference>
<accession>A0A1T5KJ34</accession>
<dbReference type="STRING" id="688867.SAMN05660236_2251"/>
<evidence type="ECO:0000256" key="7">
    <source>
        <dbReference type="SAM" id="Phobius"/>
    </source>
</evidence>
<dbReference type="InterPro" id="IPR006710">
    <property type="entry name" value="Glyco_hydro_43"/>
</dbReference>
<name>A0A1T5KJ34_9BACT</name>
<keyword evidence="10" id="KW-1185">Reference proteome</keyword>
<evidence type="ECO:0000256" key="1">
    <source>
        <dbReference type="ARBA" id="ARBA00009865"/>
    </source>
</evidence>
<dbReference type="Pfam" id="PF04616">
    <property type="entry name" value="Glyco_hydro_43"/>
    <property type="match status" value="1"/>
</dbReference>
<keyword evidence="5" id="KW-0326">Glycosidase</keyword>
<dbReference type="CDD" id="cd04084">
    <property type="entry name" value="CBM6_xylanase-like"/>
    <property type="match status" value="1"/>
</dbReference>
<evidence type="ECO:0000313" key="10">
    <source>
        <dbReference type="Proteomes" id="UP000190961"/>
    </source>
</evidence>
<evidence type="ECO:0000256" key="2">
    <source>
        <dbReference type="ARBA" id="ARBA00022651"/>
    </source>
</evidence>
<reference evidence="9 10" key="1">
    <citation type="submission" date="2017-02" db="EMBL/GenBank/DDBJ databases">
        <authorList>
            <person name="Peterson S.W."/>
        </authorList>
    </citation>
    <scope>NUCLEOTIDE SEQUENCE [LARGE SCALE GENOMIC DNA]</scope>
    <source>
        <strain evidence="9 10">DSM 25262</strain>
    </source>
</reference>
<sequence>MKFEIPVPNEKLIVQDFPSHQCNQVFKPEYIMKKLFYRFILSVLIAVVFISACKEDDAEPALLVSISELAIPAEGSKTDITISCNEEWRISKSAAWLQVSQVNGNSGTFTIEVSAGLNETGTSRTAVLTIASDNGQSRRVTCSQLKYENLEEKFANVSPKLLTSNTNPLLDFMFTADPTAVVHNGRMYVYATNDHQQYEKVGKDGKNNYGHIRTLVMMSSDDMANWTYHGLINTAEVAPWTALSWAPSITSRLEADGKTHFYLYFSNGGIASAVFTSTSPVGPWKDPLGKNIIDHSVPGVDVNNPFDPGVVIDDQGTGWLSFGAGTPKTEYMPDNARIVKLGADMISLASDVSKIPAPYFNEASDLNVINGTWVYSYCTSWAERTEWPYSNIAKPTACNISYMTSRTPLDPDSWKYRDNYFKNTGDVNVGPLSNNHSHLVKFKEKWYITYHAMYLQDYFDTKGGFRNVGIEAIPVDEGNDVTIPMVKATFEGPSQLNPLNPFVIQQAETTAGTSGQVQFEAVGDPGNMVAKGKADKQCLMVRGADFSKQIPAKFEAKVKGKGRIYVYVNNLKGSPLVSLTCDENNWTTLSEKIQRTIDKGVVNIYLVFEGESFLFDEWKFIY</sequence>
<evidence type="ECO:0000313" key="9">
    <source>
        <dbReference type="EMBL" id="SKC63732.1"/>
    </source>
</evidence>
<dbReference type="Proteomes" id="UP000190961">
    <property type="component" value="Unassembled WGS sequence"/>
</dbReference>
<keyword evidence="7" id="KW-0812">Transmembrane</keyword>
<evidence type="ECO:0000256" key="5">
    <source>
        <dbReference type="ARBA" id="ARBA00023295"/>
    </source>
</evidence>
<gene>
    <name evidence="9" type="ORF">SAMN05660236_2251</name>
</gene>
<dbReference type="CDD" id="cd09003">
    <property type="entry name" value="GH43_XynD-like"/>
    <property type="match status" value="1"/>
</dbReference>
<keyword evidence="4" id="KW-0119">Carbohydrate metabolism</keyword>
<feature type="site" description="Important for catalytic activity, responsible for pKa modulation of the active site Glu and correct orientation of both the proton donor and substrate" evidence="6">
    <location>
        <position position="307"/>
    </location>
</feature>
<dbReference type="EMBL" id="FUZU01000001">
    <property type="protein sequence ID" value="SKC63732.1"/>
    <property type="molecule type" value="Genomic_DNA"/>
</dbReference>